<dbReference type="InterPro" id="IPR001031">
    <property type="entry name" value="Thioesterase"/>
</dbReference>
<sequence>MTAAPAQSQAWVRRYRPAPDAAVRLVCFPHAGGSATFYYPVAQALAPVLDVLAVQYPGRQDRHTEPPVDDIHVLADVVTEELVAGWNDRPLLLFGHSMGAMVAYEVACRLQRRGTVPVGLFASGRRAPSTYRDENVHLADDEGLVAEMRRMQGTDAQVFEDEEILRMILPAVRSDYRAVETYRHQPAPPLSCPVVALNGRDDPQVTPQEAQAWESHTASGFRLLTYPGGHFYLSAQAPEVLREIREFALAAASAGTGGGTAPRS</sequence>
<dbReference type="EMBL" id="JAAIFS010000013">
    <property type="protein sequence ID" value="NEV92227.1"/>
    <property type="molecule type" value="Genomic_DNA"/>
</dbReference>
<dbReference type="GO" id="GO:0008610">
    <property type="term" value="P:lipid biosynthetic process"/>
    <property type="evidence" value="ECO:0007669"/>
    <property type="project" value="TreeGrafter"/>
</dbReference>
<dbReference type="Gene3D" id="3.40.50.1820">
    <property type="entry name" value="alpha/beta hydrolase"/>
    <property type="match status" value="1"/>
</dbReference>
<comment type="similarity">
    <text evidence="1">Belongs to the thioesterase family.</text>
</comment>
<reference evidence="4" key="1">
    <citation type="journal article" date="2020" name="Microorganisms">
        <title>Isolation, Genomic and Metabolomic Characterization of Streptomyces tendae VITAKN with Quorum Sensing Inhibitory Activity from Southern India.</title>
        <authorList>
            <person name="Ishaque N.M."/>
            <person name="Burgsdorf I."/>
            <person name="Limlingan Malit J.J."/>
            <person name="Saha S."/>
            <person name="Teta R."/>
            <person name="Ewe D."/>
            <person name="Kannabiran K."/>
            <person name="Hrouzek P."/>
            <person name="Steindler L."/>
            <person name="Costantino V."/>
            <person name="Saurav K."/>
        </authorList>
    </citation>
    <scope>NUCLEOTIDE SEQUENCE</scope>
    <source>
        <strain evidence="4">VITAKN</strain>
    </source>
</reference>
<dbReference type="InterPro" id="IPR020802">
    <property type="entry name" value="TesA-like"/>
</dbReference>
<dbReference type="SMART" id="SM00824">
    <property type="entry name" value="PKS_TE"/>
    <property type="match status" value="1"/>
</dbReference>
<keyword evidence="2" id="KW-0378">Hydrolase</keyword>
<dbReference type="RefSeq" id="WP_164461087.1">
    <property type="nucleotide sequence ID" value="NZ_JAAIFS010000013.1"/>
</dbReference>
<feature type="domain" description="Thioesterase TesA-like" evidence="3">
    <location>
        <begin position="26"/>
        <end position="248"/>
    </location>
</feature>
<dbReference type="InterPro" id="IPR012223">
    <property type="entry name" value="TEII"/>
</dbReference>
<evidence type="ECO:0000256" key="1">
    <source>
        <dbReference type="ARBA" id="ARBA00007169"/>
    </source>
</evidence>
<dbReference type="SUPFAM" id="SSF53474">
    <property type="entry name" value="alpha/beta-Hydrolases"/>
    <property type="match status" value="1"/>
</dbReference>
<dbReference type="PANTHER" id="PTHR11487:SF0">
    <property type="entry name" value="S-ACYL FATTY ACID SYNTHASE THIOESTERASE, MEDIUM CHAIN"/>
    <property type="match status" value="1"/>
</dbReference>
<proteinExistence type="inferred from homology"/>
<organism evidence="4">
    <name type="scientific">Streptomyces tendae</name>
    <dbReference type="NCBI Taxonomy" id="1932"/>
    <lineage>
        <taxon>Bacteria</taxon>
        <taxon>Bacillati</taxon>
        <taxon>Actinomycetota</taxon>
        <taxon>Actinomycetes</taxon>
        <taxon>Kitasatosporales</taxon>
        <taxon>Streptomycetaceae</taxon>
        <taxon>Streptomyces</taxon>
    </lineage>
</organism>
<dbReference type="AlphaFoldDB" id="A0A6B3QZD4"/>
<dbReference type="GO" id="GO:0016787">
    <property type="term" value="F:hydrolase activity"/>
    <property type="evidence" value="ECO:0007669"/>
    <property type="project" value="UniProtKB-KW"/>
</dbReference>
<accession>A0A6B3QZD4</accession>
<name>A0A6B3QZD4_STRTE</name>
<gene>
    <name evidence="4" type="ORF">GUR47_36995</name>
</gene>
<dbReference type="PANTHER" id="PTHR11487">
    <property type="entry name" value="THIOESTERASE"/>
    <property type="match status" value="1"/>
</dbReference>
<evidence type="ECO:0000259" key="3">
    <source>
        <dbReference type="SMART" id="SM00824"/>
    </source>
</evidence>
<evidence type="ECO:0000256" key="2">
    <source>
        <dbReference type="ARBA" id="ARBA00022801"/>
    </source>
</evidence>
<comment type="caution">
    <text evidence="4">The sequence shown here is derived from an EMBL/GenBank/DDBJ whole genome shotgun (WGS) entry which is preliminary data.</text>
</comment>
<dbReference type="Pfam" id="PF00975">
    <property type="entry name" value="Thioesterase"/>
    <property type="match status" value="1"/>
</dbReference>
<evidence type="ECO:0000313" key="4">
    <source>
        <dbReference type="EMBL" id="NEV92227.1"/>
    </source>
</evidence>
<protein>
    <submittedName>
        <fullName evidence="4">Thioesterase</fullName>
    </submittedName>
</protein>
<dbReference type="InterPro" id="IPR029058">
    <property type="entry name" value="AB_hydrolase_fold"/>
</dbReference>